<dbReference type="RefSeq" id="WP_315880665.1">
    <property type="nucleotide sequence ID" value="NZ_JAWCTQ010000044.1"/>
</dbReference>
<name>A0ABU3QSF6_9ACTN</name>
<organism evidence="1 2">
    <name type="scientific">Streptomyces tamarix</name>
    <dbReference type="NCBI Taxonomy" id="3078565"/>
    <lineage>
        <taxon>Bacteria</taxon>
        <taxon>Bacillati</taxon>
        <taxon>Actinomycetota</taxon>
        <taxon>Actinomycetes</taxon>
        <taxon>Kitasatosporales</taxon>
        <taxon>Streptomycetaceae</taxon>
        <taxon>Streptomyces</taxon>
    </lineage>
</organism>
<protein>
    <submittedName>
        <fullName evidence="1">Uncharacterized protein</fullName>
    </submittedName>
</protein>
<evidence type="ECO:0000313" key="2">
    <source>
        <dbReference type="Proteomes" id="UP001250181"/>
    </source>
</evidence>
<reference evidence="1 2" key="1">
    <citation type="submission" date="2023-09" db="EMBL/GenBank/DDBJ databases">
        <title>Streptomyces sp. nov.: A antagonism against Alternaria gaisen Producing Streptochlin, Isolated from Tamarix root soil.</title>
        <authorList>
            <person name="Chen Y."/>
        </authorList>
    </citation>
    <scope>NUCLEOTIDE SEQUENCE [LARGE SCALE GENOMIC DNA]</scope>
    <source>
        <strain evidence="1 2">TRM76323</strain>
    </source>
</reference>
<proteinExistence type="predicted"/>
<sequence>MTTKKQDDGKSKLVVPRLTFDPALPQDLRDLLRSAEPRELRRSPEDITPWKGIFAPVRKETGVVGLAWVLMWSAPQSGAFAPYQWTSLGVGGGLVMIWSAGSVLERRSERERLRRMRDARTQYVMDTDLSEDAGQLLARADTAANAVLRSAVHKQDLIDRQRNEVALPQQQWEIAETLREYSRLVKAAPVKAEGAKVTALLDTRDRALQASLDGITRRVVALEGYADQVAEADRQYRELQQIQALTAGGSDVLDLLARTARDDLAVAEIEGMTGKAAAVADAFTTALESAKEAAVIALPTRTTAA</sequence>
<comment type="caution">
    <text evidence="1">The sequence shown here is derived from an EMBL/GenBank/DDBJ whole genome shotgun (WGS) entry which is preliminary data.</text>
</comment>
<dbReference type="EMBL" id="JAWCTQ010000044">
    <property type="protein sequence ID" value="MDT9685622.1"/>
    <property type="molecule type" value="Genomic_DNA"/>
</dbReference>
<accession>A0ABU3QSF6</accession>
<evidence type="ECO:0000313" key="1">
    <source>
        <dbReference type="EMBL" id="MDT9685622.1"/>
    </source>
</evidence>
<keyword evidence="2" id="KW-1185">Reference proteome</keyword>
<gene>
    <name evidence="1" type="ORF">RND61_26675</name>
</gene>
<dbReference type="Proteomes" id="UP001250181">
    <property type="component" value="Unassembled WGS sequence"/>
</dbReference>